<dbReference type="EMBL" id="PVNG01000040">
    <property type="protein sequence ID" value="PRX48803.1"/>
    <property type="molecule type" value="Genomic_DNA"/>
</dbReference>
<organism evidence="1 2">
    <name type="scientific">Nonomuraea fuscirosea</name>
    <dbReference type="NCBI Taxonomy" id="1291556"/>
    <lineage>
        <taxon>Bacteria</taxon>
        <taxon>Bacillati</taxon>
        <taxon>Actinomycetota</taxon>
        <taxon>Actinomycetes</taxon>
        <taxon>Streptosporangiales</taxon>
        <taxon>Streptosporangiaceae</taxon>
        <taxon>Nonomuraea</taxon>
    </lineage>
</organism>
<evidence type="ECO:0000313" key="1">
    <source>
        <dbReference type="EMBL" id="PRX48803.1"/>
    </source>
</evidence>
<comment type="caution">
    <text evidence="1">The sequence shown here is derived from an EMBL/GenBank/DDBJ whole genome shotgun (WGS) entry which is preliminary data.</text>
</comment>
<reference evidence="1 2" key="1">
    <citation type="submission" date="2018-03" db="EMBL/GenBank/DDBJ databases">
        <title>Genomic Encyclopedia of Type Strains, Phase III (KMG-III): the genomes of soil and plant-associated and newly described type strains.</title>
        <authorList>
            <person name="Whitman W."/>
        </authorList>
    </citation>
    <scope>NUCLEOTIDE SEQUENCE [LARGE SCALE GENOMIC DNA]</scope>
    <source>
        <strain evidence="1 2">CGMCC 4.7104</strain>
    </source>
</reference>
<keyword evidence="2" id="KW-1185">Reference proteome</keyword>
<dbReference type="AlphaFoldDB" id="A0A2T0LXQ0"/>
<protein>
    <submittedName>
        <fullName evidence="1">Uncharacterized protein</fullName>
    </submittedName>
</protein>
<sequence>MVKILYVKLQPESEGPMKRVLMAMIAAALVAGGVGAAVVAPASADSVHITAGETPDNRDM</sequence>
<evidence type="ECO:0000313" key="2">
    <source>
        <dbReference type="Proteomes" id="UP000238312"/>
    </source>
</evidence>
<name>A0A2T0LXQ0_9ACTN</name>
<gene>
    <name evidence="1" type="ORF">B0I32_14048</name>
</gene>
<accession>A0A2T0LXQ0</accession>
<proteinExistence type="predicted"/>
<dbReference type="RefSeq" id="WP_146178676.1">
    <property type="nucleotide sequence ID" value="NZ_PVNG01000040.1"/>
</dbReference>
<dbReference type="Proteomes" id="UP000238312">
    <property type="component" value="Unassembled WGS sequence"/>
</dbReference>